<dbReference type="SUPFAM" id="SSF54909">
    <property type="entry name" value="Dimeric alpha+beta barrel"/>
    <property type="match status" value="1"/>
</dbReference>
<dbReference type="Gene3D" id="3.30.70.100">
    <property type="match status" value="1"/>
</dbReference>
<proteinExistence type="predicted"/>
<keyword evidence="2" id="KW-1185">Reference proteome</keyword>
<organism evidence="1 2">
    <name type="scientific">Nocardioides baekrokdamisoli</name>
    <dbReference type="NCBI Taxonomy" id="1804624"/>
    <lineage>
        <taxon>Bacteria</taxon>
        <taxon>Bacillati</taxon>
        <taxon>Actinomycetota</taxon>
        <taxon>Actinomycetes</taxon>
        <taxon>Propionibacteriales</taxon>
        <taxon>Nocardioidaceae</taxon>
        <taxon>Nocardioides</taxon>
    </lineage>
</organism>
<evidence type="ECO:0000313" key="1">
    <source>
        <dbReference type="EMBL" id="BBH16370.1"/>
    </source>
</evidence>
<reference evidence="1 2" key="1">
    <citation type="submission" date="2018-11" db="EMBL/GenBank/DDBJ databases">
        <title>Complete genome sequence of Nocardioides baekrokdamisoli strain KCTC 39748.</title>
        <authorList>
            <person name="Kang S.W."/>
            <person name="Lee K.C."/>
            <person name="Kim K.K."/>
            <person name="Kim J.S."/>
            <person name="Kim D.S."/>
            <person name="Ko S.H."/>
            <person name="Yang S.H."/>
            <person name="Shin Y.K."/>
            <person name="Lee J.S."/>
        </authorList>
    </citation>
    <scope>NUCLEOTIDE SEQUENCE [LARGE SCALE GENOMIC DNA]</scope>
    <source>
        <strain evidence="1 2">KCTC 39748</strain>
    </source>
</reference>
<accession>A0A3G9IBV4</accession>
<dbReference type="Proteomes" id="UP000271573">
    <property type="component" value="Chromosome"/>
</dbReference>
<dbReference type="EMBL" id="AP019307">
    <property type="protein sequence ID" value="BBH16370.1"/>
    <property type="molecule type" value="Genomic_DNA"/>
</dbReference>
<dbReference type="KEGG" id="nbe:Back2_06570"/>
<sequence>MPYENVFLFGGGFMLTKVMFALHGAERADGLFSPDFRQQLHRVGVSRLQVNIDDAAVAPALRFGPGEPIAAVVSIWTTGTAEDAVRVVTSATSDPNLHAYRVSERVRLDLAAVDDGVRHPVLAQVALLRRPATMSQDEYRACWMGTHTAIAIRTQNTSAYVQNIVEESLTPGAPVLSAIVEEHFPMEAMADPHQFYGSRGDDAELGRRIGELMTSVAAFGADRDLDLVPTSAYGWDL</sequence>
<evidence type="ECO:0000313" key="2">
    <source>
        <dbReference type="Proteomes" id="UP000271573"/>
    </source>
</evidence>
<gene>
    <name evidence="1" type="ORF">Back2_06570</name>
</gene>
<evidence type="ECO:0008006" key="3">
    <source>
        <dbReference type="Google" id="ProtNLM"/>
    </source>
</evidence>
<dbReference type="AlphaFoldDB" id="A0A3G9IBV4"/>
<protein>
    <recommendedName>
        <fullName evidence="3">EthD domain-containing protein</fullName>
    </recommendedName>
</protein>
<name>A0A3G9IBV4_9ACTN</name>
<dbReference type="InterPro" id="IPR011008">
    <property type="entry name" value="Dimeric_a/b-barrel"/>
</dbReference>